<protein>
    <submittedName>
        <fullName evidence="2">Predicted membrane protein</fullName>
    </submittedName>
</protein>
<keyword evidence="1" id="KW-0812">Transmembrane</keyword>
<evidence type="ECO:0000313" key="3">
    <source>
        <dbReference type="Proteomes" id="UP000095706"/>
    </source>
</evidence>
<dbReference type="EMBL" id="CYYV01000006">
    <property type="protein sequence ID" value="CUO16459.1"/>
    <property type="molecule type" value="Genomic_DNA"/>
</dbReference>
<dbReference type="AlphaFoldDB" id="A0A174CWG8"/>
<dbReference type="InterPro" id="IPR010540">
    <property type="entry name" value="CmpB_TMEM229"/>
</dbReference>
<keyword evidence="1" id="KW-1133">Transmembrane helix</keyword>
<organism evidence="2 3">
    <name type="scientific">Fusicatenibacter saccharivorans</name>
    <dbReference type="NCBI Taxonomy" id="1150298"/>
    <lineage>
        <taxon>Bacteria</taxon>
        <taxon>Bacillati</taxon>
        <taxon>Bacillota</taxon>
        <taxon>Clostridia</taxon>
        <taxon>Lachnospirales</taxon>
        <taxon>Lachnospiraceae</taxon>
        <taxon>Fusicatenibacter</taxon>
    </lineage>
</organism>
<keyword evidence="1" id="KW-0472">Membrane</keyword>
<feature type="transmembrane region" description="Helical" evidence="1">
    <location>
        <begin position="6"/>
        <end position="24"/>
    </location>
</feature>
<dbReference type="Pfam" id="PF06541">
    <property type="entry name" value="ABC_trans_CmpB"/>
    <property type="match status" value="1"/>
</dbReference>
<feature type="transmembrane region" description="Helical" evidence="1">
    <location>
        <begin position="91"/>
        <end position="112"/>
    </location>
</feature>
<accession>A0A174CWG8</accession>
<dbReference type="RefSeq" id="WP_055227274.1">
    <property type="nucleotide sequence ID" value="NZ_CYYV01000006.1"/>
</dbReference>
<proteinExistence type="predicted"/>
<feature type="transmembrane region" description="Helical" evidence="1">
    <location>
        <begin position="58"/>
        <end position="79"/>
    </location>
</feature>
<evidence type="ECO:0000256" key="1">
    <source>
        <dbReference type="SAM" id="Phobius"/>
    </source>
</evidence>
<sequence>MKAKKYLLFFLLGYCIYIAIEVTYRGYSFRLMGIAGGLSLAGIGMLEDAGLRRFPLAFQMMVSAVLITAIELYSGMFSLRVLHYRMWDYSALPFSFCDGLICLWFFGIWYLLSVVGIFLTDYVSYYIFHEGTHPVYRKKKKGCAEGEFVIK</sequence>
<reference evidence="2 3" key="1">
    <citation type="submission" date="2015-09" db="EMBL/GenBank/DDBJ databases">
        <authorList>
            <consortium name="Pathogen Informatics"/>
        </authorList>
    </citation>
    <scope>NUCLEOTIDE SEQUENCE [LARGE SCALE GENOMIC DNA]</scope>
    <source>
        <strain evidence="2 3">2789STDY5608849</strain>
    </source>
</reference>
<evidence type="ECO:0000313" key="2">
    <source>
        <dbReference type="EMBL" id="CUO16459.1"/>
    </source>
</evidence>
<name>A0A174CWG8_9FIRM</name>
<gene>
    <name evidence="2" type="ORF">ERS852406_01397</name>
</gene>
<dbReference type="Proteomes" id="UP000095706">
    <property type="component" value="Unassembled WGS sequence"/>
</dbReference>